<name>A0A074YDW6_AURSE</name>
<dbReference type="SUPFAM" id="SSF48452">
    <property type="entry name" value="TPR-like"/>
    <property type="match status" value="1"/>
</dbReference>
<sequence>MEKQSVQICSLGPQHRQLQDVWNHASFLVQVAYDLEWAAMQFELLETKAPDRPTKAVLLLNIGITYSLWGRYAHAEKAFQRVLPLHPFTSPLAHFLLGLVRFELGHYEQAQISFMLCANVLQQTDRNRDYRPLGLDFTLSHHLVVENEEIAACEWTLKQKGSRSLFHEGSSLTDLSISKLK</sequence>
<dbReference type="AlphaFoldDB" id="A0A074YDW6"/>
<dbReference type="InterPro" id="IPR011990">
    <property type="entry name" value="TPR-like_helical_dom_sf"/>
</dbReference>
<reference evidence="2 3" key="1">
    <citation type="journal article" date="2014" name="BMC Genomics">
        <title>Genome sequencing of four Aureobasidium pullulans varieties: biotechnological potential, stress tolerance, and description of new species.</title>
        <authorList>
            <person name="Gostin Ar C."/>
            <person name="Ohm R.A."/>
            <person name="Kogej T."/>
            <person name="Sonjak S."/>
            <person name="Turk M."/>
            <person name="Zajc J."/>
            <person name="Zalar P."/>
            <person name="Grube M."/>
            <person name="Sun H."/>
            <person name="Han J."/>
            <person name="Sharma A."/>
            <person name="Chiniquy J."/>
            <person name="Ngan C.Y."/>
            <person name="Lipzen A."/>
            <person name="Barry K."/>
            <person name="Grigoriev I.V."/>
            <person name="Gunde-Cimerman N."/>
        </authorList>
    </citation>
    <scope>NUCLEOTIDE SEQUENCE [LARGE SCALE GENOMIC DNA]</scope>
    <source>
        <strain evidence="2 3">EXF-2481</strain>
    </source>
</reference>
<dbReference type="InParanoid" id="A0A074YDW6"/>
<dbReference type="SMART" id="SM00028">
    <property type="entry name" value="TPR"/>
    <property type="match status" value="2"/>
</dbReference>
<evidence type="ECO:0000313" key="2">
    <source>
        <dbReference type="EMBL" id="KEQ92287.1"/>
    </source>
</evidence>
<keyword evidence="1" id="KW-0802">TPR repeat</keyword>
<dbReference type="STRING" id="1043005.A0A074YDW6"/>
<dbReference type="EMBL" id="KL584771">
    <property type="protein sequence ID" value="KEQ92287.1"/>
    <property type="molecule type" value="Genomic_DNA"/>
</dbReference>
<dbReference type="RefSeq" id="XP_013340883.1">
    <property type="nucleotide sequence ID" value="XM_013485429.1"/>
</dbReference>
<gene>
    <name evidence="2" type="ORF">AUEXF2481DRAFT_425615</name>
</gene>
<dbReference type="Proteomes" id="UP000030641">
    <property type="component" value="Unassembled WGS sequence"/>
</dbReference>
<dbReference type="PROSITE" id="PS50005">
    <property type="entry name" value="TPR"/>
    <property type="match status" value="1"/>
</dbReference>
<proteinExistence type="predicted"/>
<evidence type="ECO:0000313" key="3">
    <source>
        <dbReference type="Proteomes" id="UP000030641"/>
    </source>
</evidence>
<dbReference type="Pfam" id="PF13181">
    <property type="entry name" value="TPR_8"/>
    <property type="match status" value="2"/>
</dbReference>
<dbReference type="GeneID" id="25367167"/>
<protein>
    <submittedName>
        <fullName evidence="2">Uncharacterized protein</fullName>
    </submittedName>
</protein>
<dbReference type="HOGENOM" id="CLU_1647719_0_0_1"/>
<organism evidence="2 3">
    <name type="scientific">Aureobasidium subglaciale (strain EXF-2481)</name>
    <name type="common">Aureobasidium pullulans var. subglaciale</name>
    <dbReference type="NCBI Taxonomy" id="1043005"/>
    <lineage>
        <taxon>Eukaryota</taxon>
        <taxon>Fungi</taxon>
        <taxon>Dikarya</taxon>
        <taxon>Ascomycota</taxon>
        <taxon>Pezizomycotina</taxon>
        <taxon>Dothideomycetes</taxon>
        <taxon>Dothideomycetidae</taxon>
        <taxon>Dothideales</taxon>
        <taxon>Saccotheciaceae</taxon>
        <taxon>Aureobasidium</taxon>
    </lineage>
</organism>
<keyword evidence="3" id="KW-1185">Reference proteome</keyword>
<dbReference type="Gene3D" id="1.25.40.10">
    <property type="entry name" value="Tetratricopeptide repeat domain"/>
    <property type="match status" value="1"/>
</dbReference>
<dbReference type="OrthoDB" id="3923561at2759"/>
<evidence type="ECO:0000256" key="1">
    <source>
        <dbReference type="PROSITE-ProRule" id="PRU00339"/>
    </source>
</evidence>
<accession>A0A074YDW6</accession>
<dbReference type="InterPro" id="IPR019734">
    <property type="entry name" value="TPR_rpt"/>
</dbReference>
<feature type="repeat" description="TPR" evidence="1">
    <location>
        <begin position="56"/>
        <end position="89"/>
    </location>
</feature>